<evidence type="ECO:0000313" key="2">
    <source>
        <dbReference type="Proteomes" id="UP001154282"/>
    </source>
</evidence>
<proteinExistence type="predicted"/>
<organism evidence="1 2">
    <name type="scientific">Linum tenue</name>
    <dbReference type="NCBI Taxonomy" id="586396"/>
    <lineage>
        <taxon>Eukaryota</taxon>
        <taxon>Viridiplantae</taxon>
        <taxon>Streptophyta</taxon>
        <taxon>Embryophyta</taxon>
        <taxon>Tracheophyta</taxon>
        <taxon>Spermatophyta</taxon>
        <taxon>Magnoliopsida</taxon>
        <taxon>eudicotyledons</taxon>
        <taxon>Gunneridae</taxon>
        <taxon>Pentapetalae</taxon>
        <taxon>rosids</taxon>
        <taxon>fabids</taxon>
        <taxon>Malpighiales</taxon>
        <taxon>Linaceae</taxon>
        <taxon>Linum</taxon>
    </lineage>
</organism>
<keyword evidence="2" id="KW-1185">Reference proteome</keyword>
<comment type="caution">
    <text evidence="1">The sequence shown here is derived from an EMBL/GenBank/DDBJ whole genome shotgun (WGS) entry which is preliminary data.</text>
</comment>
<dbReference type="Proteomes" id="UP001154282">
    <property type="component" value="Unassembled WGS sequence"/>
</dbReference>
<sequence length="50" mass="5904">MGAYLPSFTFPCHALMAKLNEVTEIAREIYQWSFDGDVRKIGKWGTRRRR</sequence>
<dbReference type="EMBL" id="CAMGYJ010000006">
    <property type="protein sequence ID" value="CAI0430792.1"/>
    <property type="molecule type" value="Genomic_DNA"/>
</dbReference>
<protein>
    <submittedName>
        <fullName evidence="1">Uncharacterized protein</fullName>
    </submittedName>
</protein>
<name>A0AAV0L8Y9_9ROSI</name>
<reference evidence="1" key="1">
    <citation type="submission" date="2022-08" db="EMBL/GenBank/DDBJ databases">
        <authorList>
            <person name="Gutierrez-Valencia J."/>
        </authorList>
    </citation>
    <scope>NUCLEOTIDE SEQUENCE</scope>
</reference>
<gene>
    <name evidence="1" type="ORF">LITE_LOCUS22759</name>
</gene>
<dbReference type="AlphaFoldDB" id="A0AAV0L8Y9"/>
<accession>A0AAV0L8Y9</accession>
<evidence type="ECO:0000313" key="1">
    <source>
        <dbReference type="EMBL" id="CAI0430792.1"/>
    </source>
</evidence>